<accession>A0A0N4YEZ3</accession>
<sequence length="118" mass="13077">MSDCDCEVPIDVPAWVPGAIAFGLSVLIAIAVIITYVFLEMERHRNFYGKEDKLSMREQPADQKRKEEMDAYAVGRCSDEILVIKSPVPPSPGTVGTKSGVKVMLRKKKPIMKTPSKP</sequence>
<protein>
    <submittedName>
        <fullName evidence="4">Protein ORF132</fullName>
    </submittedName>
</protein>
<keyword evidence="1" id="KW-0812">Transmembrane</keyword>
<feature type="transmembrane region" description="Helical" evidence="1">
    <location>
        <begin position="19"/>
        <end position="39"/>
    </location>
</feature>
<reference evidence="2 3" key="2">
    <citation type="submission" date="2018-11" db="EMBL/GenBank/DDBJ databases">
        <authorList>
            <consortium name="Pathogen Informatics"/>
        </authorList>
    </citation>
    <scope>NUCLEOTIDE SEQUENCE [LARGE SCALE GENOMIC DNA]</scope>
</reference>
<dbReference type="AlphaFoldDB" id="A0A0N4YEZ3"/>
<name>A0A0N4YEZ3_NIPBR</name>
<dbReference type="Proteomes" id="UP000271162">
    <property type="component" value="Unassembled WGS sequence"/>
</dbReference>
<evidence type="ECO:0000313" key="4">
    <source>
        <dbReference type="WBParaSite" id="NBR_0001529801-mRNA-1"/>
    </source>
</evidence>
<keyword evidence="1" id="KW-1133">Transmembrane helix</keyword>
<organism evidence="4">
    <name type="scientific">Nippostrongylus brasiliensis</name>
    <name type="common">Rat hookworm</name>
    <dbReference type="NCBI Taxonomy" id="27835"/>
    <lineage>
        <taxon>Eukaryota</taxon>
        <taxon>Metazoa</taxon>
        <taxon>Ecdysozoa</taxon>
        <taxon>Nematoda</taxon>
        <taxon>Chromadorea</taxon>
        <taxon>Rhabditida</taxon>
        <taxon>Rhabditina</taxon>
        <taxon>Rhabditomorpha</taxon>
        <taxon>Strongyloidea</taxon>
        <taxon>Heligmosomidae</taxon>
        <taxon>Nippostrongylus</taxon>
    </lineage>
</organism>
<proteinExistence type="predicted"/>
<evidence type="ECO:0000256" key="1">
    <source>
        <dbReference type="SAM" id="Phobius"/>
    </source>
</evidence>
<evidence type="ECO:0000313" key="2">
    <source>
        <dbReference type="EMBL" id="VDL78893.1"/>
    </source>
</evidence>
<dbReference type="EMBL" id="UYSL01021673">
    <property type="protein sequence ID" value="VDL78893.1"/>
    <property type="molecule type" value="Genomic_DNA"/>
</dbReference>
<keyword evidence="3" id="KW-1185">Reference proteome</keyword>
<gene>
    <name evidence="2" type="ORF">NBR_LOCUS15299</name>
</gene>
<keyword evidence="1" id="KW-0472">Membrane</keyword>
<dbReference type="WBParaSite" id="NBR_0001529801-mRNA-1">
    <property type="protein sequence ID" value="NBR_0001529801-mRNA-1"/>
    <property type="gene ID" value="NBR_0001529801"/>
</dbReference>
<reference evidence="4" key="1">
    <citation type="submission" date="2017-02" db="UniProtKB">
        <authorList>
            <consortium name="WormBaseParasite"/>
        </authorList>
    </citation>
    <scope>IDENTIFICATION</scope>
</reference>
<evidence type="ECO:0000313" key="3">
    <source>
        <dbReference type="Proteomes" id="UP000271162"/>
    </source>
</evidence>